<reference evidence="2" key="1">
    <citation type="journal article" name="BMC Genomics">
        <title>Long-read sequencing and de novo genome assembly of marine medaka (Oryzias melastigma).</title>
        <authorList>
            <person name="Liang P."/>
            <person name="Saqib H.S.A."/>
            <person name="Ni X."/>
            <person name="Shen Y."/>
        </authorList>
    </citation>
    <scope>NUCLEOTIDE SEQUENCE</scope>
    <source>
        <strain evidence="2">Bigg-433</strain>
    </source>
</reference>
<organism evidence="2 3">
    <name type="scientific">Oryzias melastigma</name>
    <name type="common">Marine medaka</name>
    <dbReference type="NCBI Taxonomy" id="30732"/>
    <lineage>
        <taxon>Eukaryota</taxon>
        <taxon>Metazoa</taxon>
        <taxon>Chordata</taxon>
        <taxon>Craniata</taxon>
        <taxon>Vertebrata</taxon>
        <taxon>Euteleostomi</taxon>
        <taxon>Actinopterygii</taxon>
        <taxon>Neopterygii</taxon>
        <taxon>Teleostei</taxon>
        <taxon>Neoteleostei</taxon>
        <taxon>Acanthomorphata</taxon>
        <taxon>Ovalentaria</taxon>
        <taxon>Atherinomorphae</taxon>
        <taxon>Beloniformes</taxon>
        <taxon>Adrianichthyidae</taxon>
        <taxon>Oryziinae</taxon>
        <taxon>Oryzias</taxon>
    </lineage>
</organism>
<evidence type="ECO:0000313" key="3">
    <source>
        <dbReference type="Proteomes" id="UP000646548"/>
    </source>
</evidence>
<proteinExistence type="predicted"/>
<comment type="caution">
    <text evidence="2">The sequence shown here is derived from an EMBL/GenBank/DDBJ whole genome shotgun (WGS) entry which is preliminary data.</text>
</comment>
<dbReference type="AlphaFoldDB" id="A0A834BWM1"/>
<dbReference type="Proteomes" id="UP000646548">
    <property type="component" value="Unassembled WGS sequence"/>
</dbReference>
<protein>
    <submittedName>
        <fullName evidence="2">Uncharacterized protein</fullName>
    </submittedName>
</protein>
<evidence type="ECO:0000256" key="1">
    <source>
        <dbReference type="SAM" id="MobiDB-lite"/>
    </source>
</evidence>
<accession>A0A834BWM1</accession>
<evidence type="ECO:0000313" key="2">
    <source>
        <dbReference type="EMBL" id="KAF6721078.1"/>
    </source>
</evidence>
<sequence length="73" mass="7741">MPGSQARNRVRDRNNCPEPPRVHIPEPATTQGARSGGEPGGRGYEETHVQTAESAGGRGREVRGPEAPPTDTP</sequence>
<gene>
    <name evidence="2" type="ORF">FQA47_003330</name>
</gene>
<dbReference type="EMBL" id="WKFB01000507">
    <property type="protein sequence ID" value="KAF6721078.1"/>
    <property type="molecule type" value="Genomic_DNA"/>
</dbReference>
<name>A0A834BWM1_ORYME</name>
<feature type="compositionally biased region" description="Basic and acidic residues" evidence="1">
    <location>
        <begin position="9"/>
        <end position="24"/>
    </location>
</feature>
<feature type="region of interest" description="Disordered" evidence="1">
    <location>
        <begin position="1"/>
        <end position="73"/>
    </location>
</feature>